<dbReference type="AlphaFoldDB" id="A0A926EQR9"/>
<dbReference type="GO" id="GO:0005886">
    <property type="term" value="C:plasma membrane"/>
    <property type="evidence" value="ECO:0007669"/>
    <property type="project" value="UniProtKB-SubCell"/>
</dbReference>
<comment type="similarity">
    <text evidence="2 11">Belongs to the MscL family.</text>
</comment>
<dbReference type="InterPro" id="IPR037673">
    <property type="entry name" value="MSC/AndL"/>
</dbReference>
<dbReference type="Gene3D" id="1.10.1200.120">
    <property type="entry name" value="Large-conductance mechanosensitive channel, MscL, domain 1"/>
    <property type="match status" value="1"/>
</dbReference>
<keyword evidence="8 11" id="KW-0406">Ion transport</keyword>
<dbReference type="PROSITE" id="PS01327">
    <property type="entry name" value="MSCL"/>
    <property type="match status" value="1"/>
</dbReference>
<evidence type="ECO:0000256" key="10">
    <source>
        <dbReference type="ARBA" id="ARBA00023303"/>
    </source>
</evidence>
<sequence>MKDKTKSFWGEFKTFISRGNVMDMAVGVIIGTAFTAIVSSLVKDVIMPFIGWLIGGLNFEAFKVVLEPAQGEIPEVSILYGSFIQQIVNFLIIAFVVFMMVRLINSFHRKKKEDAPSEPAAPPADIQLLTEIRDLLKEK</sequence>
<dbReference type="NCBIfam" id="TIGR00220">
    <property type="entry name" value="mscL"/>
    <property type="match status" value="1"/>
</dbReference>
<reference evidence="12" key="1">
    <citation type="submission" date="2020-08" db="EMBL/GenBank/DDBJ databases">
        <title>Genome public.</title>
        <authorList>
            <person name="Liu C."/>
            <person name="Sun Q."/>
        </authorList>
    </citation>
    <scope>NUCLEOTIDE SEQUENCE</scope>
    <source>
        <strain evidence="12">NSJ-64</strain>
    </source>
</reference>
<keyword evidence="13" id="KW-1185">Reference proteome</keyword>
<evidence type="ECO:0000256" key="3">
    <source>
        <dbReference type="ARBA" id="ARBA00011255"/>
    </source>
</evidence>
<evidence type="ECO:0000256" key="9">
    <source>
        <dbReference type="ARBA" id="ARBA00023136"/>
    </source>
</evidence>
<comment type="function">
    <text evidence="11">Channel that opens in response to stretch forces in the membrane lipid bilayer. May participate in the regulation of osmotic pressure changes within the cell.</text>
</comment>
<name>A0A926EQR9_9FIRM</name>
<evidence type="ECO:0000256" key="5">
    <source>
        <dbReference type="ARBA" id="ARBA00022475"/>
    </source>
</evidence>
<dbReference type="EMBL" id="JACRTD010000011">
    <property type="protein sequence ID" value="MBC8586448.1"/>
    <property type="molecule type" value="Genomic_DNA"/>
</dbReference>
<keyword evidence="9 11" id="KW-0472">Membrane</keyword>
<dbReference type="NCBIfam" id="NF001843">
    <property type="entry name" value="PRK00567.1-4"/>
    <property type="match status" value="1"/>
</dbReference>
<evidence type="ECO:0000313" key="12">
    <source>
        <dbReference type="EMBL" id="MBC8586448.1"/>
    </source>
</evidence>
<dbReference type="RefSeq" id="WP_262396167.1">
    <property type="nucleotide sequence ID" value="NZ_JACRTD010000011.1"/>
</dbReference>
<dbReference type="PRINTS" id="PR01264">
    <property type="entry name" value="MECHCHANNEL"/>
</dbReference>
<dbReference type="Pfam" id="PF01741">
    <property type="entry name" value="MscL"/>
    <property type="match status" value="1"/>
</dbReference>
<organism evidence="12 13">
    <name type="scientific">Youxingia wuxianensis</name>
    <dbReference type="NCBI Taxonomy" id="2763678"/>
    <lineage>
        <taxon>Bacteria</taxon>
        <taxon>Bacillati</taxon>
        <taxon>Bacillota</taxon>
        <taxon>Clostridia</taxon>
        <taxon>Eubacteriales</taxon>
        <taxon>Oscillospiraceae</taxon>
        <taxon>Youxingia</taxon>
    </lineage>
</organism>
<dbReference type="SUPFAM" id="SSF81330">
    <property type="entry name" value="Gated mechanosensitive channel"/>
    <property type="match status" value="1"/>
</dbReference>
<dbReference type="PANTHER" id="PTHR30266:SF2">
    <property type="entry name" value="LARGE-CONDUCTANCE MECHANOSENSITIVE CHANNEL"/>
    <property type="match status" value="1"/>
</dbReference>
<dbReference type="HAMAP" id="MF_00115">
    <property type="entry name" value="MscL"/>
    <property type="match status" value="1"/>
</dbReference>
<comment type="subunit">
    <text evidence="3 11">Homopentamer.</text>
</comment>
<protein>
    <recommendedName>
        <fullName evidence="11">Large-conductance mechanosensitive channel</fullName>
    </recommendedName>
</protein>
<keyword evidence="10 11" id="KW-0407">Ion channel</keyword>
<comment type="caution">
    <text evidence="12">The sequence shown here is derived from an EMBL/GenBank/DDBJ whole genome shotgun (WGS) entry which is preliminary data.</text>
</comment>
<evidence type="ECO:0000256" key="8">
    <source>
        <dbReference type="ARBA" id="ARBA00023065"/>
    </source>
</evidence>
<keyword evidence="6 11" id="KW-0812">Transmembrane</keyword>
<feature type="transmembrane region" description="Helical" evidence="11">
    <location>
        <begin position="83"/>
        <end position="104"/>
    </location>
</feature>
<accession>A0A926EQR9</accession>
<dbReference type="Proteomes" id="UP000623678">
    <property type="component" value="Unassembled WGS sequence"/>
</dbReference>
<dbReference type="InterPro" id="IPR036019">
    <property type="entry name" value="MscL_channel"/>
</dbReference>
<feature type="transmembrane region" description="Helical" evidence="11">
    <location>
        <begin position="21"/>
        <end position="42"/>
    </location>
</feature>
<evidence type="ECO:0000256" key="1">
    <source>
        <dbReference type="ARBA" id="ARBA00004651"/>
    </source>
</evidence>
<dbReference type="InterPro" id="IPR019823">
    <property type="entry name" value="Mechanosensitive_channel_CS"/>
</dbReference>
<dbReference type="FunFam" id="1.10.1200.120:FF:000001">
    <property type="entry name" value="Large-conductance mechanosensitive channel"/>
    <property type="match status" value="1"/>
</dbReference>
<proteinExistence type="inferred from homology"/>
<dbReference type="PANTHER" id="PTHR30266">
    <property type="entry name" value="MECHANOSENSITIVE CHANNEL MSCL"/>
    <property type="match status" value="1"/>
</dbReference>
<evidence type="ECO:0000256" key="6">
    <source>
        <dbReference type="ARBA" id="ARBA00022692"/>
    </source>
</evidence>
<keyword evidence="5 11" id="KW-1003">Cell membrane</keyword>
<evidence type="ECO:0000256" key="4">
    <source>
        <dbReference type="ARBA" id="ARBA00022448"/>
    </source>
</evidence>
<evidence type="ECO:0000256" key="2">
    <source>
        <dbReference type="ARBA" id="ARBA00007254"/>
    </source>
</evidence>
<evidence type="ECO:0000256" key="11">
    <source>
        <dbReference type="HAMAP-Rule" id="MF_00115"/>
    </source>
</evidence>
<comment type="subcellular location">
    <subcellularLocation>
        <location evidence="1 11">Cell membrane</location>
        <topology evidence="1 11">Multi-pass membrane protein</topology>
    </subcellularLocation>
</comment>
<dbReference type="InterPro" id="IPR001185">
    <property type="entry name" value="MS_channel"/>
</dbReference>
<evidence type="ECO:0000256" key="7">
    <source>
        <dbReference type="ARBA" id="ARBA00022989"/>
    </source>
</evidence>
<evidence type="ECO:0000313" key="13">
    <source>
        <dbReference type="Proteomes" id="UP000623678"/>
    </source>
</evidence>
<keyword evidence="7 11" id="KW-1133">Transmembrane helix</keyword>
<gene>
    <name evidence="11 12" type="primary">mscL</name>
    <name evidence="12" type="ORF">H8705_12735</name>
</gene>
<dbReference type="GO" id="GO:0008381">
    <property type="term" value="F:mechanosensitive monoatomic ion channel activity"/>
    <property type="evidence" value="ECO:0007669"/>
    <property type="project" value="UniProtKB-UniRule"/>
</dbReference>
<keyword evidence="4 11" id="KW-0813">Transport</keyword>